<dbReference type="EMBL" id="BRXU01000016">
    <property type="protein sequence ID" value="GLC56595.1"/>
    <property type="molecule type" value="Genomic_DNA"/>
</dbReference>
<proteinExistence type="predicted"/>
<protein>
    <submittedName>
        <fullName evidence="2">Uncharacterized protein</fullName>
    </submittedName>
</protein>
<name>A0A9W6F5L4_9CHLO</name>
<feature type="region of interest" description="Disordered" evidence="1">
    <location>
        <begin position="1"/>
        <end position="77"/>
    </location>
</feature>
<sequence>MPALQPPPQQQPPVLQPAPQVGCGVGGWRLLGGSSAGAEPDLRGGGTAPALGSPSLALPPPWHAQPQQPQRQSRHTAPQLDLRWQGMPESQSLDHWGLPALAPPVYSSRRSSIGHPAMGAAAVGSGAVGLRGGGAAPPLPGNRGAYRSQPYFQPWAWLGSSRSSGGGAAAAAGTSAVLDGRDIGVVLAPGAARLHGTRLAAPPRLSEHGIAAPAGASRGGGGGGGGGPDGGGGGEARPRREIMMLCDVGRAEGVENGAEWL</sequence>
<organism evidence="2 3">
    <name type="scientific">Pleodorina starrii</name>
    <dbReference type="NCBI Taxonomy" id="330485"/>
    <lineage>
        <taxon>Eukaryota</taxon>
        <taxon>Viridiplantae</taxon>
        <taxon>Chlorophyta</taxon>
        <taxon>core chlorophytes</taxon>
        <taxon>Chlorophyceae</taxon>
        <taxon>CS clade</taxon>
        <taxon>Chlamydomonadales</taxon>
        <taxon>Volvocaceae</taxon>
        <taxon>Pleodorina</taxon>
    </lineage>
</organism>
<evidence type="ECO:0000313" key="2">
    <source>
        <dbReference type="EMBL" id="GLC56595.1"/>
    </source>
</evidence>
<feature type="compositionally biased region" description="Gly residues" evidence="1">
    <location>
        <begin position="217"/>
        <end position="235"/>
    </location>
</feature>
<keyword evidence="3" id="KW-1185">Reference proteome</keyword>
<gene>
    <name evidence="2" type="primary">PLESTMB000230</name>
    <name evidence="2" type="ORF">PLESTB_001124700</name>
</gene>
<feature type="compositionally biased region" description="Pro residues" evidence="1">
    <location>
        <begin position="1"/>
        <end position="16"/>
    </location>
</feature>
<evidence type="ECO:0000313" key="3">
    <source>
        <dbReference type="Proteomes" id="UP001165080"/>
    </source>
</evidence>
<accession>A0A9W6F5L4</accession>
<evidence type="ECO:0000256" key="1">
    <source>
        <dbReference type="SAM" id="MobiDB-lite"/>
    </source>
</evidence>
<dbReference type="AlphaFoldDB" id="A0A9W6F5L4"/>
<comment type="caution">
    <text evidence="2">The sequence shown here is derived from an EMBL/GenBank/DDBJ whole genome shotgun (WGS) entry which is preliminary data.</text>
</comment>
<reference evidence="2 3" key="1">
    <citation type="journal article" date="2023" name="Commun. Biol.">
        <title>Reorganization of the ancestral sex-determining regions during the evolution of trioecy in Pleodorina starrii.</title>
        <authorList>
            <person name="Takahashi K."/>
            <person name="Suzuki S."/>
            <person name="Kawai-Toyooka H."/>
            <person name="Yamamoto K."/>
            <person name="Hamaji T."/>
            <person name="Ootsuki R."/>
            <person name="Yamaguchi H."/>
            <person name="Kawachi M."/>
            <person name="Higashiyama T."/>
            <person name="Nozaki H."/>
        </authorList>
    </citation>
    <scope>NUCLEOTIDE SEQUENCE [LARGE SCALE GENOMIC DNA]</scope>
    <source>
        <strain evidence="2 3">NIES-4479</strain>
    </source>
</reference>
<feature type="region of interest" description="Disordered" evidence="1">
    <location>
        <begin position="209"/>
        <end position="237"/>
    </location>
</feature>
<dbReference type="Proteomes" id="UP001165080">
    <property type="component" value="Unassembled WGS sequence"/>
</dbReference>